<proteinExistence type="predicted"/>
<comment type="caution">
    <text evidence="1">The sequence shown here is derived from an EMBL/GenBank/DDBJ whole genome shotgun (WGS) entry which is preliminary data.</text>
</comment>
<evidence type="ECO:0000313" key="1">
    <source>
        <dbReference type="EMBL" id="EOQ04511.1"/>
    </source>
</evidence>
<dbReference type="Proteomes" id="UP000014028">
    <property type="component" value="Unassembled WGS sequence"/>
</dbReference>
<sequence length="45" mass="5373">MSKLNMNWFNELLENGDNVLETYCQLYVFFNTEVIYSTESEESIN</sequence>
<organism evidence="1 2">
    <name type="scientific">Bacillus cereus VD184</name>
    <dbReference type="NCBI Taxonomy" id="1053242"/>
    <lineage>
        <taxon>Bacteria</taxon>
        <taxon>Bacillati</taxon>
        <taxon>Bacillota</taxon>
        <taxon>Bacilli</taxon>
        <taxon>Bacillales</taxon>
        <taxon>Bacillaceae</taxon>
        <taxon>Bacillus</taxon>
        <taxon>Bacillus cereus group</taxon>
    </lineage>
</organism>
<gene>
    <name evidence="1" type="ORF">IKC_06013</name>
</gene>
<accession>A0A9W5VQA6</accession>
<protein>
    <submittedName>
        <fullName evidence="1">Uncharacterized protein</fullName>
    </submittedName>
</protein>
<name>A0A9W5VQA6_BACCE</name>
<dbReference type="EMBL" id="AHFK01000088">
    <property type="protein sequence ID" value="EOQ04511.1"/>
    <property type="molecule type" value="Genomic_DNA"/>
</dbReference>
<evidence type="ECO:0000313" key="2">
    <source>
        <dbReference type="Proteomes" id="UP000014028"/>
    </source>
</evidence>
<reference evidence="1 2" key="1">
    <citation type="submission" date="2012-12" db="EMBL/GenBank/DDBJ databases">
        <title>The Genome Sequence of Bacillus cereus VD184.</title>
        <authorList>
            <consortium name="The Broad Institute Genome Sequencing Platform"/>
            <consortium name="The Broad Institute Genome Sequencing Center for Infectious Disease"/>
            <person name="Feldgarden M."/>
            <person name="Van der Auwera G.A."/>
            <person name="Mahillon J."/>
            <person name="Duprez V."/>
            <person name="Timmery S."/>
            <person name="Mattelet C."/>
            <person name="Dierick K."/>
            <person name="Sun M."/>
            <person name="Yu Z."/>
            <person name="Zhu L."/>
            <person name="Hu X."/>
            <person name="Shank E.B."/>
            <person name="Swiecicka I."/>
            <person name="Hansen B.M."/>
            <person name="Andrup L."/>
            <person name="Walker B."/>
            <person name="Young S.K."/>
            <person name="Zeng Q."/>
            <person name="Gargeya S."/>
            <person name="Fitzgerald M."/>
            <person name="Haas B."/>
            <person name="Abouelleil A."/>
            <person name="Alvarado L."/>
            <person name="Arachchi H.M."/>
            <person name="Berlin A.M."/>
            <person name="Chapman S.B."/>
            <person name="Dewar J."/>
            <person name="Goldberg J."/>
            <person name="Griggs A."/>
            <person name="Gujja S."/>
            <person name="Hansen M."/>
            <person name="Howarth C."/>
            <person name="Imamovic A."/>
            <person name="Larimer J."/>
            <person name="McCowan C."/>
            <person name="Murphy C."/>
            <person name="Neiman D."/>
            <person name="Pearson M."/>
            <person name="Priest M."/>
            <person name="Roberts A."/>
            <person name="Saif S."/>
            <person name="Shea T."/>
            <person name="Sisk P."/>
            <person name="Sykes S."/>
            <person name="Wortman J."/>
            <person name="Nusbaum C."/>
            <person name="Birren B."/>
        </authorList>
    </citation>
    <scope>NUCLEOTIDE SEQUENCE [LARGE SCALE GENOMIC DNA]</scope>
    <source>
        <strain evidence="1 2">VD184</strain>
    </source>
</reference>
<dbReference type="RefSeq" id="WP_016123661.1">
    <property type="nucleotide sequence ID" value="NZ_KB976840.1"/>
</dbReference>
<dbReference type="AlphaFoldDB" id="A0A9W5VQA6"/>